<dbReference type="Pfam" id="PF01381">
    <property type="entry name" value="HTH_3"/>
    <property type="match status" value="1"/>
</dbReference>
<proteinExistence type="predicted"/>
<dbReference type="PROSITE" id="PS50943">
    <property type="entry name" value="HTH_CROC1"/>
    <property type="match status" value="1"/>
</dbReference>
<dbReference type="RefSeq" id="WP_132118020.1">
    <property type="nucleotide sequence ID" value="NZ_SMJU01000007.1"/>
</dbReference>
<dbReference type="OrthoDB" id="833147at2"/>
<dbReference type="GO" id="GO:0005829">
    <property type="term" value="C:cytosol"/>
    <property type="evidence" value="ECO:0007669"/>
    <property type="project" value="TreeGrafter"/>
</dbReference>
<dbReference type="SUPFAM" id="SSF47413">
    <property type="entry name" value="lambda repressor-like DNA-binding domains"/>
    <property type="match status" value="1"/>
</dbReference>
<dbReference type="InterPro" id="IPR010982">
    <property type="entry name" value="Lambda_DNA-bd_dom_sf"/>
</dbReference>
<keyword evidence="1" id="KW-0238">DNA-binding</keyword>
<name>A0A4R4KA71_9BACT</name>
<gene>
    <name evidence="3" type="ORF">EZE20_12295</name>
</gene>
<dbReference type="SMART" id="SM00530">
    <property type="entry name" value="HTH_XRE"/>
    <property type="match status" value="1"/>
</dbReference>
<dbReference type="GO" id="GO:0003700">
    <property type="term" value="F:DNA-binding transcription factor activity"/>
    <property type="evidence" value="ECO:0007669"/>
    <property type="project" value="TreeGrafter"/>
</dbReference>
<dbReference type="InterPro" id="IPR001387">
    <property type="entry name" value="Cro/C1-type_HTH"/>
</dbReference>
<dbReference type="PANTHER" id="PTHR46797:SF1">
    <property type="entry name" value="METHYLPHOSPHONATE SYNTHASE"/>
    <property type="match status" value="1"/>
</dbReference>
<dbReference type="CDD" id="cd00093">
    <property type="entry name" value="HTH_XRE"/>
    <property type="match status" value="1"/>
</dbReference>
<evidence type="ECO:0000259" key="2">
    <source>
        <dbReference type="PROSITE" id="PS50943"/>
    </source>
</evidence>
<evidence type="ECO:0000313" key="3">
    <source>
        <dbReference type="EMBL" id="TDB64453.1"/>
    </source>
</evidence>
<protein>
    <submittedName>
        <fullName evidence="3">XRE family transcriptional regulator</fullName>
    </submittedName>
</protein>
<sequence>MALNTENVKLVFGLKLKQLRLDRGLSLNEVSQKSGLSISYINEIEKGKKYPKSDKIIALATALEVEYDSLVSLKLSKRLEPISELLSSNILTELPLDLFGIDPSSLLEMLSDAPTKVSAFIGTLIEISRNYNMSVEQFYFSALRTYQEMHDNYFEEIEHSAEQFLAEKNCADEFIPDENYLSELLKHDFSYTIESINLDTHPELKAVRSLLIPQNSGNKLLINKNLSSVQKSFIYGRELGYQYLKLKNRLYTTALVEADSFEQLLNNFKASYFASAIIIRRNLLVPRLKSFFSLPSWQPGQLLEMIEEFNTTPESFCYRLSNILPKHFGINQIFFLRFHNFAGQNQFDLTKEMHIARKHIPHTVKDEYYCRRWLALTILQDLEALMKPKPFLGTLCKGQISTYVDSSEKYLMISFAKSMSTSQNLNVSVTMGIFLNEDTRKIIHFLDDSALKHKEVNETCERCMLFDCRERMAAPIVLQKRRNHDELKKTIAKMIGNAAK</sequence>
<dbReference type="GO" id="GO:0003677">
    <property type="term" value="F:DNA binding"/>
    <property type="evidence" value="ECO:0007669"/>
    <property type="project" value="UniProtKB-KW"/>
</dbReference>
<dbReference type="Gene3D" id="1.10.260.40">
    <property type="entry name" value="lambda repressor-like DNA-binding domains"/>
    <property type="match status" value="1"/>
</dbReference>
<evidence type="ECO:0000256" key="1">
    <source>
        <dbReference type="ARBA" id="ARBA00023125"/>
    </source>
</evidence>
<dbReference type="Proteomes" id="UP000295706">
    <property type="component" value="Unassembled WGS sequence"/>
</dbReference>
<keyword evidence="4" id="KW-1185">Reference proteome</keyword>
<comment type="caution">
    <text evidence="3">The sequence shown here is derived from an EMBL/GenBank/DDBJ whole genome shotgun (WGS) entry which is preliminary data.</text>
</comment>
<dbReference type="PANTHER" id="PTHR46797">
    <property type="entry name" value="HTH-TYPE TRANSCRIPTIONAL REGULATOR"/>
    <property type="match status" value="1"/>
</dbReference>
<feature type="domain" description="HTH cro/C1-type" evidence="2">
    <location>
        <begin position="16"/>
        <end position="70"/>
    </location>
</feature>
<dbReference type="AlphaFoldDB" id="A0A4R4KA71"/>
<organism evidence="3 4">
    <name type="scientific">Arundinibacter roseus</name>
    <dbReference type="NCBI Taxonomy" id="2070510"/>
    <lineage>
        <taxon>Bacteria</taxon>
        <taxon>Pseudomonadati</taxon>
        <taxon>Bacteroidota</taxon>
        <taxon>Cytophagia</taxon>
        <taxon>Cytophagales</taxon>
        <taxon>Spirosomataceae</taxon>
        <taxon>Arundinibacter</taxon>
    </lineage>
</organism>
<reference evidence="3 4" key="1">
    <citation type="submission" date="2019-02" db="EMBL/GenBank/DDBJ databases">
        <title>Arundinibacter roseus gen. nov., sp. nov., a new member of the family Cytophagaceae.</title>
        <authorList>
            <person name="Szuroczki S."/>
            <person name="Khayer B."/>
            <person name="Sproer C."/>
            <person name="Toumi M."/>
            <person name="Szabo A."/>
            <person name="Felfoldi T."/>
            <person name="Schumann P."/>
            <person name="Toth E."/>
        </authorList>
    </citation>
    <scope>NUCLEOTIDE SEQUENCE [LARGE SCALE GENOMIC DNA]</scope>
    <source>
        <strain evidence="3 4">DMA-k-7a</strain>
    </source>
</reference>
<accession>A0A4R4KA71</accession>
<dbReference type="EMBL" id="SMJU01000007">
    <property type="protein sequence ID" value="TDB64453.1"/>
    <property type="molecule type" value="Genomic_DNA"/>
</dbReference>
<evidence type="ECO:0000313" key="4">
    <source>
        <dbReference type="Proteomes" id="UP000295706"/>
    </source>
</evidence>
<dbReference type="InterPro" id="IPR050807">
    <property type="entry name" value="TransReg_Diox_bact_type"/>
</dbReference>